<sequence>MVPLSVNRRHHVKTHSQPGLQMPANVAVEHPDTRVVSDESDQCPFITLDLNGVSLDEHIVRSCVNLIVVLVKMEVPGPNS</sequence>
<dbReference type="Proteomes" id="UP000774326">
    <property type="component" value="Unassembled WGS sequence"/>
</dbReference>
<comment type="caution">
    <text evidence="2">The sequence shown here is derived from an EMBL/GenBank/DDBJ whole genome shotgun (WGS) entry which is preliminary data.</text>
</comment>
<protein>
    <submittedName>
        <fullName evidence="2">Uncharacterized protein</fullName>
    </submittedName>
</protein>
<keyword evidence="3" id="KW-1185">Reference proteome</keyword>
<evidence type="ECO:0000256" key="1">
    <source>
        <dbReference type="SAM" id="MobiDB-lite"/>
    </source>
</evidence>
<evidence type="ECO:0000313" key="2">
    <source>
        <dbReference type="EMBL" id="KAH3687752.1"/>
    </source>
</evidence>
<proteinExistence type="predicted"/>
<dbReference type="EMBL" id="JAEUBG010000633">
    <property type="protein sequence ID" value="KAH3687752.1"/>
    <property type="molecule type" value="Genomic_DNA"/>
</dbReference>
<reference evidence="2" key="2">
    <citation type="submission" date="2021-01" db="EMBL/GenBank/DDBJ databases">
        <authorList>
            <person name="Schikora-Tamarit M.A."/>
        </authorList>
    </citation>
    <scope>NUCLEOTIDE SEQUENCE</scope>
    <source>
        <strain evidence="2">CBS2887</strain>
    </source>
</reference>
<accession>A0A9P8QB32</accession>
<dbReference type="AlphaFoldDB" id="A0A9P8QB32"/>
<evidence type="ECO:0000313" key="3">
    <source>
        <dbReference type="Proteomes" id="UP000774326"/>
    </source>
</evidence>
<gene>
    <name evidence="2" type="ORF">WICPIJ_001267</name>
</gene>
<name>A0A9P8QB32_WICPI</name>
<organism evidence="2 3">
    <name type="scientific">Wickerhamomyces pijperi</name>
    <name type="common">Yeast</name>
    <name type="synonym">Pichia pijperi</name>
    <dbReference type="NCBI Taxonomy" id="599730"/>
    <lineage>
        <taxon>Eukaryota</taxon>
        <taxon>Fungi</taxon>
        <taxon>Dikarya</taxon>
        <taxon>Ascomycota</taxon>
        <taxon>Saccharomycotina</taxon>
        <taxon>Saccharomycetes</taxon>
        <taxon>Phaffomycetales</taxon>
        <taxon>Wickerhamomycetaceae</taxon>
        <taxon>Wickerhamomyces</taxon>
    </lineage>
</organism>
<reference evidence="2" key="1">
    <citation type="journal article" date="2021" name="Open Biol.">
        <title>Shared evolutionary footprints suggest mitochondrial oxidative damage underlies multiple complex I losses in fungi.</title>
        <authorList>
            <person name="Schikora-Tamarit M.A."/>
            <person name="Marcet-Houben M."/>
            <person name="Nosek J."/>
            <person name="Gabaldon T."/>
        </authorList>
    </citation>
    <scope>NUCLEOTIDE SEQUENCE</scope>
    <source>
        <strain evidence="2">CBS2887</strain>
    </source>
</reference>
<feature type="region of interest" description="Disordered" evidence="1">
    <location>
        <begin position="1"/>
        <end position="22"/>
    </location>
</feature>